<sequence>MARLPRLTMPGCPHHIIQRGNNKQPCFFQPSDYKAYLSFLQEASEQYGVSIHAFVLMTNHVHVLATPCDTKGISAMMQALGRRYVQHINYVYERSGTLWEGRFRSTLVDSERYLMTLYRYIELNPVRAGMVARAGDYPWSSFQHNAIGKPIKLIRPHPVYQQLGDSAEKRRRLYGTLFKGHIPDQEIAAIRHATNKSWPLGSDTFIADLAAKTQRRVSPLGRGGDRKSEKFRDSQNQPL</sequence>
<dbReference type="InterPro" id="IPR036515">
    <property type="entry name" value="Transposase_17_sf"/>
</dbReference>
<dbReference type="PANTHER" id="PTHR34322:SF2">
    <property type="entry name" value="TRANSPOSASE IS200-LIKE DOMAIN-CONTAINING PROTEIN"/>
    <property type="match status" value="1"/>
</dbReference>
<dbReference type="RefSeq" id="WP_345418456.1">
    <property type="nucleotide sequence ID" value="NZ_AP031496.1"/>
</dbReference>
<gene>
    <name evidence="3" type="ORF">GCM10025791_11570</name>
</gene>
<evidence type="ECO:0000256" key="1">
    <source>
        <dbReference type="SAM" id="MobiDB-lite"/>
    </source>
</evidence>
<proteinExistence type="predicted"/>
<dbReference type="Pfam" id="PF01797">
    <property type="entry name" value="Y1_Tnp"/>
    <property type="match status" value="1"/>
</dbReference>
<accession>A0AAV3TZ89</accession>
<dbReference type="SMART" id="SM01321">
    <property type="entry name" value="Y1_Tnp"/>
    <property type="match status" value="1"/>
</dbReference>
<feature type="domain" description="Transposase IS200-like" evidence="2">
    <location>
        <begin position="9"/>
        <end position="124"/>
    </location>
</feature>
<organism evidence="3 4">
    <name type="scientific">Halioxenophilus aromaticivorans</name>
    <dbReference type="NCBI Taxonomy" id="1306992"/>
    <lineage>
        <taxon>Bacteria</taxon>
        <taxon>Pseudomonadati</taxon>
        <taxon>Pseudomonadota</taxon>
        <taxon>Gammaproteobacteria</taxon>
        <taxon>Alteromonadales</taxon>
        <taxon>Alteromonadaceae</taxon>
        <taxon>Halioxenophilus</taxon>
    </lineage>
</organism>
<dbReference type="GO" id="GO:0006313">
    <property type="term" value="P:DNA transposition"/>
    <property type="evidence" value="ECO:0007669"/>
    <property type="project" value="InterPro"/>
</dbReference>
<reference evidence="4" key="1">
    <citation type="journal article" date="2019" name="Int. J. Syst. Evol. Microbiol.">
        <title>The Global Catalogue of Microorganisms (GCM) 10K type strain sequencing project: providing services to taxonomists for standard genome sequencing and annotation.</title>
        <authorList>
            <consortium name="The Broad Institute Genomics Platform"/>
            <consortium name="The Broad Institute Genome Sequencing Center for Infectious Disease"/>
            <person name="Wu L."/>
            <person name="Ma J."/>
        </authorList>
    </citation>
    <scope>NUCLEOTIDE SEQUENCE [LARGE SCALE GENOMIC DNA]</scope>
    <source>
        <strain evidence="4">JCM 19134</strain>
    </source>
</reference>
<dbReference type="GO" id="GO:0003677">
    <property type="term" value="F:DNA binding"/>
    <property type="evidence" value="ECO:0007669"/>
    <property type="project" value="InterPro"/>
</dbReference>
<feature type="compositionally biased region" description="Basic and acidic residues" evidence="1">
    <location>
        <begin position="223"/>
        <end position="233"/>
    </location>
</feature>
<keyword evidence="4" id="KW-1185">Reference proteome</keyword>
<evidence type="ECO:0000259" key="2">
    <source>
        <dbReference type="SMART" id="SM01321"/>
    </source>
</evidence>
<protein>
    <submittedName>
        <fullName evidence="3">Transposase</fullName>
    </submittedName>
</protein>
<evidence type="ECO:0000313" key="4">
    <source>
        <dbReference type="Proteomes" id="UP001409585"/>
    </source>
</evidence>
<dbReference type="AlphaFoldDB" id="A0AAV3TZ89"/>
<dbReference type="GO" id="GO:0004803">
    <property type="term" value="F:transposase activity"/>
    <property type="evidence" value="ECO:0007669"/>
    <property type="project" value="InterPro"/>
</dbReference>
<feature type="region of interest" description="Disordered" evidence="1">
    <location>
        <begin position="216"/>
        <end position="239"/>
    </location>
</feature>
<dbReference type="EMBL" id="BAABLX010000007">
    <property type="protein sequence ID" value="GAA4935692.1"/>
    <property type="molecule type" value="Genomic_DNA"/>
</dbReference>
<dbReference type="SUPFAM" id="SSF143422">
    <property type="entry name" value="Transposase IS200-like"/>
    <property type="match status" value="1"/>
</dbReference>
<dbReference type="Proteomes" id="UP001409585">
    <property type="component" value="Unassembled WGS sequence"/>
</dbReference>
<dbReference type="PANTHER" id="PTHR34322">
    <property type="entry name" value="TRANSPOSASE, Y1_TNP DOMAIN-CONTAINING"/>
    <property type="match status" value="1"/>
</dbReference>
<dbReference type="InterPro" id="IPR002686">
    <property type="entry name" value="Transposase_17"/>
</dbReference>
<comment type="caution">
    <text evidence="3">The sequence shown here is derived from an EMBL/GenBank/DDBJ whole genome shotgun (WGS) entry which is preliminary data.</text>
</comment>
<name>A0AAV3TZ89_9ALTE</name>
<evidence type="ECO:0000313" key="3">
    <source>
        <dbReference type="EMBL" id="GAA4935692.1"/>
    </source>
</evidence>
<dbReference type="Gene3D" id="3.30.70.1290">
    <property type="entry name" value="Transposase IS200-like"/>
    <property type="match status" value="1"/>
</dbReference>